<sequence>MPLANARGSDTRQANKSEPRVTESEPRAGRMYKLLGENVASKKYRNPINVQNQCRGEPCVRPPNNNRLRTYVRGKR</sequence>
<feature type="compositionally biased region" description="Basic and acidic residues" evidence="1">
    <location>
        <begin position="9"/>
        <end position="28"/>
    </location>
</feature>
<dbReference type="EMBL" id="ATBP01000147">
    <property type="protein sequence ID" value="ETR72444.1"/>
    <property type="molecule type" value="Genomic_DNA"/>
</dbReference>
<name>A0A1V1PCF2_9BACT</name>
<dbReference type="Proteomes" id="UP000189670">
    <property type="component" value="Unassembled WGS sequence"/>
</dbReference>
<feature type="non-terminal residue" evidence="2">
    <location>
        <position position="76"/>
    </location>
</feature>
<gene>
    <name evidence="2" type="ORF">OMM_07506</name>
</gene>
<comment type="caution">
    <text evidence="2">The sequence shown here is derived from an EMBL/GenBank/DDBJ whole genome shotgun (WGS) entry which is preliminary data.</text>
</comment>
<protein>
    <submittedName>
        <fullName evidence="2">Uncharacterized protein</fullName>
    </submittedName>
</protein>
<evidence type="ECO:0000313" key="3">
    <source>
        <dbReference type="Proteomes" id="UP000189670"/>
    </source>
</evidence>
<accession>A0A1V1PCF2</accession>
<evidence type="ECO:0000256" key="1">
    <source>
        <dbReference type="SAM" id="MobiDB-lite"/>
    </source>
</evidence>
<proteinExistence type="predicted"/>
<reference evidence="3" key="1">
    <citation type="submission" date="2012-11" db="EMBL/GenBank/DDBJ databases">
        <authorList>
            <person name="Lucero-Rivera Y.E."/>
            <person name="Tovar-Ramirez D."/>
        </authorList>
    </citation>
    <scope>NUCLEOTIDE SEQUENCE [LARGE SCALE GENOMIC DNA]</scope>
    <source>
        <strain evidence="3">Araruama</strain>
    </source>
</reference>
<dbReference type="AlphaFoldDB" id="A0A1V1PCF2"/>
<evidence type="ECO:0000313" key="2">
    <source>
        <dbReference type="EMBL" id="ETR72444.1"/>
    </source>
</evidence>
<organism evidence="2 3">
    <name type="scientific">Candidatus Magnetoglobus multicellularis str. Araruama</name>
    <dbReference type="NCBI Taxonomy" id="890399"/>
    <lineage>
        <taxon>Bacteria</taxon>
        <taxon>Pseudomonadati</taxon>
        <taxon>Thermodesulfobacteriota</taxon>
        <taxon>Desulfobacteria</taxon>
        <taxon>Desulfobacterales</taxon>
        <taxon>Desulfobacteraceae</taxon>
        <taxon>Candidatus Magnetoglobus</taxon>
    </lineage>
</organism>
<feature type="region of interest" description="Disordered" evidence="1">
    <location>
        <begin position="1"/>
        <end position="30"/>
    </location>
</feature>